<dbReference type="InterPro" id="IPR014017">
    <property type="entry name" value="DNA_helicase_UvrD-like_C"/>
</dbReference>
<dbReference type="SUPFAM" id="SSF52540">
    <property type="entry name" value="P-loop containing nucleoside triphosphate hydrolases"/>
    <property type="match status" value="1"/>
</dbReference>
<evidence type="ECO:0000256" key="9">
    <source>
        <dbReference type="ARBA" id="ARBA00023204"/>
    </source>
</evidence>
<gene>
    <name evidence="16" type="primary">recB</name>
    <name evidence="16" type="ORF">MFUM_1061</name>
</gene>
<dbReference type="Pfam" id="PF12705">
    <property type="entry name" value="PDDEXK_1"/>
    <property type="match status" value="1"/>
</dbReference>
<evidence type="ECO:0000259" key="15">
    <source>
        <dbReference type="PROSITE" id="PS51198"/>
    </source>
</evidence>
<evidence type="ECO:0000256" key="1">
    <source>
        <dbReference type="ARBA" id="ARBA00022722"/>
    </source>
</evidence>
<accession>A0ABM9ICQ8</accession>
<dbReference type="InterPro" id="IPR027417">
    <property type="entry name" value="P-loop_NTPase"/>
</dbReference>
<evidence type="ECO:0000256" key="14">
    <source>
        <dbReference type="PROSITE-ProRule" id="PRU00560"/>
    </source>
</evidence>
<evidence type="ECO:0000256" key="6">
    <source>
        <dbReference type="ARBA" id="ARBA00022839"/>
    </source>
</evidence>
<proteinExistence type="predicted"/>
<dbReference type="GO" id="GO:0016787">
    <property type="term" value="F:hydrolase activity"/>
    <property type="evidence" value="ECO:0007669"/>
    <property type="project" value="UniProtKB-KW"/>
</dbReference>
<dbReference type="GO" id="GO:0003678">
    <property type="term" value="F:DNA helicase activity"/>
    <property type="evidence" value="ECO:0007669"/>
    <property type="project" value="UniProtKB-EC"/>
</dbReference>
<dbReference type="Gene3D" id="3.40.50.300">
    <property type="entry name" value="P-loop containing nucleotide triphosphate hydrolases"/>
    <property type="match status" value="3"/>
</dbReference>
<protein>
    <recommendedName>
        <fullName evidence="12">DNA 3'-5' helicase</fullName>
        <ecNumber evidence="12">5.6.2.4</ecNumber>
    </recommendedName>
</protein>
<keyword evidence="2 14" id="KW-0547">Nucleotide-binding</keyword>
<evidence type="ECO:0000256" key="11">
    <source>
        <dbReference type="ARBA" id="ARBA00034617"/>
    </source>
</evidence>
<keyword evidence="17" id="KW-1185">Reference proteome</keyword>
<evidence type="ECO:0000313" key="16">
    <source>
        <dbReference type="EMBL" id="CAI9085429.1"/>
    </source>
</evidence>
<dbReference type="EMBL" id="OX458932">
    <property type="protein sequence ID" value="CAI9085429.1"/>
    <property type="molecule type" value="Genomic_DNA"/>
</dbReference>
<dbReference type="Pfam" id="PF00580">
    <property type="entry name" value="UvrD-helicase"/>
    <property type="match status" value="1"/>
</dbReference>
<dbReference type="Pfam" id="PF13361">
    <property type="entry name" value="UvrD_C"/>
    <property type="match status" value="1"/>
</dbReference>
<dbReference type="InterPro" id="IPR038726">
    <property type="entry name" value="PDDEXK_AddAB-type"/>
</dbReference>
<keyword evidence="4 14" id="KW-0378">Hydrolase</keyword>
<evidence type="ECO:0000313" key="17">
    <source>
        <dbReference type="Proteomes" id="UP001161497"/>
    </source>
</evidence>
<keyword evidence="8" id="KW-0238">DNA-binding</keyword>
<keyword evidence="3" id="KW-0227">DNA damage</keyword>
<evidence type="ECO:0000256" key="4">
    <source>
        <dbReference type="ARBA" id="ARBA00022801"/>
    </source>
</evidence>
<keyword evidence="10" id="KW-0413">Isomerase</keyword>
<dbReference type="InterPro" id="IPR011335">
    <property type="entry name" value="Restrct_endonuc-II-like"/>
</dbReference>
<keyword evidence="6" id="KW-0269">Exonuclease</keyword>
<evidence type="ECO:0000256" key="3">
    <source>
        <dbReference type="ARBA" id="ARBA00022763"/>
    </source>
</evidence>
<evidence type="ECO:0000256" key="8">
    <source>
        <dbReference type="ARBA" id="ARBA00023125"/>
    </source>
</evidence>
<evidence type="ECO:0000256" key="7">
    <source>
        <dbReference type="ARBA" id="ARBA00022840"/>
    </source>
</evidence>
<evidence type="ECO:0000256" key="5">
    <source>
        <dbReference type="ARBA" id="ARBA00022806"/>
    </source>
</evidence>
<dbReference type="PANTHER" id="PTHR11070:SF67">
    <property type="entry name" value="DNA 3'-5' HELICASE"/>
    <property type="match status" value="1"/>
</dbReference>
<dbReference type="EC" id="5.6.2.4" evidence="12"/>
<dbReference type="Gene3D" id="3.90.320.10">
    <property type="match status" value="1"/>
</dbReference>
<dbReference type="SUPFAM" id="SSF52980">
    <property type="entry name" value="Restriction endonuclease-like"/>
    <property type="match status" value="1"/>
</dbReference>
<evidence type="ECO:0000256" key="10">
    <source>
        <dbReference type="ARBA" id="ARBA00023235"/>
    </source>
</evidence>
<name>A0ABM9ICQ8_9BACT</name>
<feature type="domain" description="UvrD-like helicase ATP-binding" evidence="15">
    <location>
        <begin position="1"/>
        <end position="427"/>
    </location>
</feature>
<keyword evidence="7 14" id="KW-0067">ATP-binding</keyword>
<dbReference type="InterPro" id="IPR000212">
    <property type="entry name" value="DNA_helicase_UvrD/REP"/>
</dbReference>
<dbReference type="InterPro" id="IPR014016">
    <property type="entry name" value="UvrD-like_ATP-bd"/>
</dbReference>
<comment type="catalytic activity">
    <reaction evidence="11">
        <text>Couples ATP hydrolysis with the unwinding of duplex DNA by translocating in the 3'-5' direction.</text>
        <dbReference type="EC" id="5.6.2.4"/>
    </reaction>
</comment>
<dbReference type="InterPro" id="IPR011604">
    <property type="entry name" value="PDDEXK-like_dom_sf"/>
</dbReference>
<evidence type="ECO:0000256" key="12">
    <source>
        <dbReference type="ARBA" id="ARBA00034808"/>
    </source>
</evidence>
<dbReference type="Proteomes" id="UP001161497">
    <property type="component" value="Chromosome"/>
</dbReference>
<keyword evidence="5 14" id="KW-0347">Helicase</keyword>
<evidence type="ECO:0000256" key="13">
    <source>
        <dbReference type="ARBA" id="ARBA00048988"/>
    </source>
</evidence>
<keyword evidence="9" id="KW-0234">DNA repair</keyword>
<sequence length="1061" mass="123526">MEKLGHLIVIASAGVGKTHKLVKRAIDLLSRGIAPTTVVIITFTRKAAQEIVDRLFSNLAQSILFETCEEKLASSQDLKTVLTLKTLLDHLPYLHFETIDSFFYKLLNHIPPEKRGAFSNFSLLDDFRQLKLREEILWNVLNSKTLDNSIVEAFQQIFVGEDFKNVFSKYWTLVEKYYPFFQDLPQVEYWGAPNLFDDIKDITLNQEFLSLVAHIENLLTNEGIPTKLWDEQKKNILSFPKLYQNLLKAYDPNTRQCFQLILERKKYNLSPPLALSLGKLAELTLTFFLKKSHDRTRGIAQLLQLYDIHYRKKIKTEGVLSFEDMPRVILEAFGLDLPTSSFFNLAKKWDHFLIDEFQDTSLLQWKVIKHFVDELLQNEDGSRSFFCVGDPKQSIYGWRGACGELLDSIVSLFHMEKQELSGSRRSAWAILDMVNRLFGNFEVIGKLFPECAEIWKKRWSIQDCVERKLEGYGCFLCVIEPSKGKDFSLENTSNDEIEEKQEEQVVNNSSMLRFEAIKRLLIDEIKPQEKKLSCAILVQTNKEAADIFHYLSSSSNLKVSLEGKIYPGKDNRLAKFFSALVQSIAHPSDSLALGWLQATPVGDIFREESWRKNIWEKLFMGGFLEVASWLFAVLEKKIQLDDFHKERMAMIFRICQSFDKTGSRDCDLFLDYLKNYSIPICEDPSSIQIRTVHSAKGLEFDVVFVTELKGSYRTAMNQPRDQPIMYQSPEKERRIFFLPKREVIEKIPSLKAVYKKLIGEEALEKISLLYVAMTRARQGLYIVGEMKEEEWKKSSKKSLIYWQDFLIEGLDSKEEEEKYFFDDFPLLTIFETGKRNWIPHGKKGNQIQKDSIGCSSQDLLFLPRPIKRDNFISPSSLVEQTQNKDLSFLFNLEREKNKEYGRKIHELFARLERLTDPFVQSLQKLALEYKGEETERNPFQDVLECLQAPEIQKIFTPSQDTEIWIERNFCLEVEGLWIKGSFDRVHMKIESGKGINCEIYDFKTDFVISLEGLHELAKKYHCQLLLYRKALCKLLQVEPTQVRVFLVSVYLKKMIELFQNA</sequence>
<dbReference type="RefSeq" id="WP_009058981.1">
    <property type="nucleotide sequence ID" value="NZ_JAHXRZ010000002.1"/>
</dbReference>
<feature type="binding site" evidence="14">
    <location>
        <begin position="11"/>
        <end position="18"/>
    </location>
    <ligand>
        <name>ATP</name>
        <dbReference type="ChEBI" id="CHEBI:30616"/>
    </ligand>
</feature>
<reference evidence="16" key="1">
    <citation type="submission" date="2023-03" db="EMBL/GenBank/DDBJ databases">
        <authorList>
            <person name="Cremers G."/>
            <person name="Picone N."/>
        </authorList>
    </citation>
    <scope>NUCLEOTIDE SEQUENCE</scope>
    <source>
        <strain evidence="16">Sample_alias</strain>
    </source>
</reference>
<comment type="catalytic activity">
    <reaction evidence="13">
        <text>ATP + H2O = ADP + phosphate + H(+)</text>
        <dbReference type="Rhea" id="RHEA:13065"/>
        <dbReference type="ChEBI" id="CHEBI:15377"/>
        <dbReference type="ChEBI" id="CHEBI:15378"/>
        <dbReference type="ChEBI" id="CHEBI:30616"/>
        <dbReference type="ChEBI" id="CHEBI:43474"/>
        <dbReference type="ChEBI" id="CHEBI:456216"/>
        <dbReference type="EC" id="5.6.2.4"/>
    </reaction>
</comment>
<keyword evidence="1" id="KW-0540">Nuclease</keyword>
<dbReference type="PROSITE" id="PS51198">
    <property type="entry name" value="UVRD_HELICASE_ATP_BIND"/>
    <property type="match status" value="1"/>
</dbReference>
<dbReference type="PANTHER" id="PTHR11070">
    <property type="entry name" value="UVRD / RECB / PCRA DNA HELICASE FAMILY MEMBER"/>
    <property type="match status" value="1"/>
</dbReference>
<evidence type="ECO:0000256" key="2">
    <source>
        <dbReference type="ARBA" id="ARBA00022741"/>
    </source>
</evidence>
<organism evidence="16 17">
    <name type="scientific">Candidatus Methylacidiphilum fumarolicum</name>
    <dbReference type="NCBI Taxonomy" id="591154"/>
    <lineage>
        <taxon>Bacteria</taxon>
        <taxon>Pseudomonadati</taxon>
        <taxon>Verrucomicrobiota</taxon>
        <taxon>Methylacidiphilae</taxon>
        <taxon>Methylacidiphilales</taxon>
        <taxon>Methylacidiphilaceae</taxon>
        <taxon>Methylacidiphilum (ex Ratnadevi et al. 2023)</taxon>
    </lineage>
</organism>